<name>A0A5K1HR32_9MAGN</name>
<evidence type="ECO:0000313" key="1">
    <source>
        <dbReference type="EMBL" id="VVW87704.1"/>
    </source>
</evidence>
<dbReference type="PANTHER" id="PTHR45703:SF36">
    <property type="entry name" value="DYNEIN HEAVY CHAIN, CYTOPLASMIC"/>
    <property type="match status" value="1"/>
</dbReference>
<dbReference type="InterPro" id="IPR027417">
    <property type="entry name" value="P-loop_NTPase"/>
</dbReference>
<dbReference type="PANTHER" id="PTHR45703">
    <property type="entry name" value="DYNEIN HEAVY CHAIN"/>
    <property type="match status" value="1"/>
</dbReference>
<proteinExistence type="predicted"/>
<dbReference type="GO" id="GO:0030286">
    <property type="term" value="C:dynein complex"/>
    <property type="evidence" value="ECO:0007669"/>
    <property type="project" value="InterPro"/>
</dbReference>
<dbReference type="AlphaFoldDB" id="A0A5K1HR32"/>
<protein>
    <submittedName>
        <fullName evidence="1">Uncharacterized protein</fullName>
    </submittedName>
</protein>
<sequence>MFEVETLKYATLATVSRCGMVWFSEEVIAPRMIFNHYLLRLKQEDYDKVPKVIEEKKEDDSSANNNLDPSKFIRERCVQAV</sequence>
<organism evidence="1">
    <name type="scientific">Nymphaea colorata</name>
    <name type="common">pocket water lily</name>
    <dbReference type="NCBI Taxonomy" id="210225"/>
    <lineage>
        <taxon>Eukaryota</taxon>
        <taxon>Viridiplantae</taxon>
        <taxon>Streptophyta</taxon>
        <taxon>Embryophyta</taxon>
        <taxon>Tracheophyta</taxon>
        <taxon>Spermatophyta</taxon>
        <taxon>Magnoliopsida</taxon>
        <taxon>Nymphaeales</taxon>
        <taxon>Nymphaeaceae</taxon>
        <taxon>Nymphaea</taxon>
    </lineage>
</organism>
<gene>
    <name evidence="1" type="ORF">NYM_LOCUS29889</name>
</gene>
<accession>A0A5K1HR32</accession>
<dbReference type="Gene3D" id="3.40.50.300">
    <property type="entry name" value="P-loop containing nucleotide triphosphate hydrolases"/>
    <property type="match status" value="1"/>
</dbReference>
<dbReference type="GO" id="GO:0051959">
    <property type="term" value="F:dynein light intermediate chain binding"/>
    <property type="evidence" value="ECO:0007669"/>
    <property type="project" value="InterPro"/>
</dbReference>
<dbReference type="GO" id="GO:0045505">
    <property type="term" value="F:dynein intermediate chain binding"/>
    <property type="evidence" value="ECO:0007669"/>
    <property type="project" value="InterPro"/>
</dbReference>
<reference evidence="1" key="1">
    <citation type="submission" date="2019-09" db="EMBL/GenBank/DDBJ databases">
        <authorList>
            <person name="Zhang L."/>
        </authorList>
    </citation>
    <scope>NUCLEOTIDE SEQUENCE</scope>
</reference>
<dbReference type="GO" id="GO:0007018">
    <property type="term" value="P:microtubule-based movement"/>
    <property type="evidence" value="ECO:0007669"/>
    <property type="project" value="InterPro"/>
</dbReference>
<dbReference type="InterPro" id="IPR026983">
    <property type="entry name" value="DHC"/>
</dbReference>
<dbReference type="EMBL" id="LR722090">
    <property type="protein sequence ID" value="VVW87704.1"/>
    <property type="molecule type" value="Genomic_DNA"/>
</dbReference>